<reference evidence="8" key="1">
    <citation type="submission" date="2016-04" db="EMBL/GenBank/DDBJ databases">
        <title>Cephalotus genome sequencing.</title>
        <authorList>
            <person name="Fukushima K."/>
            <person name="Hasebe M."/>
            <person name="Fang X."/>
        </authorList>
    </citation>
    <scope>NUCLEOTIDE SEQUENCE [LARGE SCALE GENOMIC DNA]</scope>
    <source>
        <strain evidence="8">cv. St1</strain>
    </source>
</reference>
<organism evidence="7 8">
    <name type="scientific">Cephalotus follicularis</name>
    <name type="common">Albany pitcher plant</name>
    <dbReference type="NCBI Taxonomy" id="3775"/>
    <lineage>
        <taxon>Eukaryota</taxon>
        <taxon>Viridiplantae</taxon>
        <taxon>Streptophyta</taxon>
        <taxon>Embryophyta</taxon>
        <taxon>Tracheophyta</taxon>
        <taxon>Spermatophyta</taxon>
        <taxon>Magnoliopsida</taxon>
        <taxon>eudicotyledons</taxon>
        <taxon>Gunneridae</taxon>
        <taxon>Pentapetalae</taxon>
        <taxon>rosids</taxon>
        <taxon>fabids</taxon>
        <taxon>Oxalidales</taxon>
        <taxon>Cephalotaceae</taxon>
        <taxon>Cephalotus</taxon>
    </lineage>
</organism>
<accession>A0A1Q3DAS9</accession>
<keyword evidence="4" id="KW-0539">Nucleus</keyword>
<sequence length="583" mass="64909">MRVPVTQPQQNNQSPDPKPIICTTNNNHNRNIGFPLTNNNGSNSNTPNSCYEPTSVLDLRSSPGPAPEKPAQATDVSALADPIPVEWEEHVLRNMDWDSIMRDLGLDDDSAPASKLIPQFTPCGDHLPLTAAAITHLPELLATHHQFDPTQLVHNSDFTLSEIYPNLHQTHNNNNNNSTNSFGIGNHHHHHHHNSNSNSNAAFYFIEDLIRAADCFDSNELQLAHVILARLNQRLRSPAGKPLERAAFYFKEALQSLLPGSTRTSGLSSWSDIVHSIRAHKAFSGISPIPMFTHFTSNQALLESLEGSPPPLIHIIDFDIGLGGQYASFMREIAEKSVTIKLNPPAVRITAIVSEEYAIETRLIKDNLTQFARELNIRFQVEFVLMRTFETLSFKAIKPMDGEKVAVILSPVMLRRYGSTNDVSRFLNDLRRVSPRVVVFVDSEGWTENGSSNGGAATTASFRRNFVSCLEFYATMFESLDAAAAVGGEEWVRKIEMSLLRPRIAGAVQGAAARRTVAAPPPWREAFLRAGLRPVQLSKFADFQAECLLRKVQIRGFHVARRHAELVLCWNERPLVATSAWRC</sequence>
<dbReference type="Pfam" id="PF03514">
    <property type="entry name" value="GRAS"/>
    <property type="match status" value="1"/>
</dbReference>
<comment type="caution">
    <text evidence="7">The sequence shown here is derived from an EMBL/GenBank/DDBJ whole genome shotgun (WGS) entry which is preliminary data.</text>
</comment>
<dbReference type="FunCoup" id="A0A1Q3DAS9">
    <property type="interactions" value="244"/>
</dbReference>
<dbReference type="Proteomes" id="UP000187406">
    <property type="component" value="Unassembled WGS sequence"/>
</dbReference>
<dbReference type="InterPro" id="IPR005202">
    <property type="entry name" value="TF_GRAS"/>
</dbReference>
<feature type="region of interest" description="SAW" evidence="5">
    <location>
        <begin position="507"/>
        <end position="582"/>
    </location>
</feature>
<evidence type="ECO:0000256" key="6">
    <source>
        <dbReference type="SAM" id="MobiDB-lite"/>
    </source>
</evidence>
<dbReference type="OrthoDB" id="764992at2759"/>
<feature type="compositionally biased region" description="Polar residues" evidence="6">
    <location>
        <begin position="1"/>
        <end position="15"/>
    </location>
</feature>
<dbReference type="GO" id="GO:0005634">
    <property type="term" value="C:nucleus"/>
    <property type="evidence" value="ECO:0007669"/>
    <property type="project" value="UniProtKB-SubCell"/>
</dbReference>
<gene>
    <name evidence="7" type="ORF">CFOL_v3_32966</name>
</gene>
<evidence type="ECO:0000313" key="7">
    <source>
        <dbReference type="EMBL" id="GAV89552.1"/>
    </source>
</evidence>
<proteinExistence type="inferred from homology"/>
<protein>
    <submittedName>
        <fullName evidence="7">GRAS domain-containing protein</fullName>
    </submittedName>
</protein>
<feature type="compositionally biased region" description="Low complexity" evidence="6">
    <location>
        <begin position="171"/>
        <end position="181"/>
    </location>
</feature>
<name>A0A1Q3DAS9_CEPFO</name>
<evidence type="ECO:0000256" key="2">
    <source>
        <dbReference type="ARBA" id="ARBA00023015"/>
    </source>
</evidence>
<dbReference type="STRING" id="3775.A0A1Q3DAS9"/>
<feature type="region of interest" description="Disordered" evidence="6">
    <location>
        <begin position="171"/>
        <end position="195"/>
    </location>
</feature>
<dbReference type="PROSITE" id="PS50985">
    <property type="entry name" value="GRAS"/>
    <property type="match status" value="1"/>
</dbReference>
<keyword evidence="8" id="KW-1185">Reference proteome</keyword>
<feature type="compositionally biased region" description="Low complexity" evidence="6">
    <location>
        <begin position="37"/>
        <end position="49"/>
    </location>
</feature>
<comment type="similarity">
    <text evidence="5">Belongs to the GRAS family.</text>
</comment>
<feature type="short sequence motif" description="VHIID" evidence="5">
    <location>
        <begin position="313"/>
        <end position="317"/>
    </location>
</feature>
<evidence type="ECO:0000256" key="1">
    <source>
        <dbReference type="ARBA" id="ARBA00004123"/>
    </source>
</evidence>
<feature type="region of interest" description="Leucine repeat II (LRII)" evidence="5">
    <location>
        <begin position="363"/>
        <end position="395"/>
    </location>
</feature>
<dbReference type="InParanoid" id="A0A1Q3DAS9"/>
<dbReference type="PANTHER" id="PTHR31636">
    <property type="entry name" value="OSJNBA0084A10.13 PROTEIN-RELATED"/>
    <property type="match status" value="1"/>
</dbReference>
<evidence type="ECO:0000256" key="5">
    <source>
        <dbReference type="PROSITE-ProRule" id="PRU01191"/>
    </source>
</evidence>
<evidence type="ECO:0000256" key="3">
    <source>
        <dbReference type="ARBA" id="ARBA00023163"/>
    </source>
</evidence>
<evidence type="ECO:0000313" key="8">
    <source>
        <dbReference type="Proteomes" id="UP000187406"/>
    </source>
</evidence>
<comment type="subcellular location">
    <subcellularLocation>
        <location evidence="1">Nucleus</location>
    </subcellularLocation>
</comment>
<dbReference type="EMBL" id="BDDD01005574">
    <property type="protein sequence ID" value="GAV89552.1"/>
    <property type="molecule type" value="Genomic_DNA"/>
</dbReference>
<feature type="region of interest" description="Disordered" evidence="6">
    <location>
        <begin position="1"/>
        <end position="75"/>
    </location>
</feature>
<keyword evidence="2" id="KW-0805">Transcription regulation</keyword>
<dbReference type="AlphaFoldDB" id="A0A1Q3DAS9"/>
<evidence type="ECO:0000256" key="4">
    <source>
        <dbReference type="ARBA" id="ARBA00023242"/>
    </source>
</evidence>
<comment type="caution">
    <text evidence="5">Lacks conserved residue(s) required for the propagation of feature annotation.</text>
</comment>
<keyword evidence="3" id="KW-0804">Transcription</keyword>